<evidence type="ECO:0000256" key="1">
    <source>
        <dbReference type="SAM" id="Coils"/>
    </source>
</evidence>
<reference evidence="2" key="1">
    <citation type="journal article" date="2021" name="Proc. Natl. Acad. Sci. U.S.A.">
        <title>A Catalog of Tens of Thousands of Viruses from Human Metagenomes Reveals Hidden Associations with Chronic Diseases.</title>
        <authorList>
            <person name="Tisza M.J."/>
            <person name="Buck C.B."/>
        </authorList>
    </citation>
    <scope>NUCLEOTIDE SEQUENCE</scope>
    <source>
        <strain evidence="2">CtYKh4</strain>
    </source>
</reference>
<accession>A0A8S5LCP5</accession>
<evidence type="ECO:0000313" key="2">
    <source>
        <dbReference type="EMBL" id="DAD67673.1"/>
    </source>
</evidence>
<organism evidence="2">
    <name type="scientific">Siphoviridae sp. ctYKh4</name>
    <dbReference type="NCBI Taxonomy" id="2823586"/>
    <lineage>
        <taxon>Viruses</taxon>
        <taxon>Duplodnaviria</taxon>
        <taxon>Heunggongvirae</taxon>
        <taxon>Uroviricota</taxon>
        <taxon>Caudoviricetes</taxon>
    </lineage>
</organism>
<keyword evidence="1" id="KW-0175">Coiled coil</keyword>
<feature type="coiled-coil region" evidence="1">
    <location>
        <begin position="65"/>
        <end position="99"/>
    </location>
</feature>
<name>A0A8S5LCP5_9CAUD</name>
<protein>
    <submittedName>
        <fullName evidence="2">Uncharacterized protein</fullName>
    </submittedName>
</protein>
<proteinExistence type="predicted"/>
<dbReference type="EMBL" id="BK014682">
    <property type="protein sequence ID" value="DAD67673.1"/>
    <property type="molecule type" value="Genomic_DNA"/>
</dbReference>
<sequence length="155" mass="17583">MKKCKQALNDNTCDKDCCCYYCEDFETCGHACSNFDDKEELEQQGCEEQFDEETALQEFNKDSNALAIMQQISAISKQKKELEDKEKEVRAALEAAMGQFGIKSFENDILKVTYVAPTTKTTIDSKALKKDKPDVYEKYAKTSNVKASVRITVKD</sequence>